<feature type="transmembrane region" description="Helical" evidence="5">
    <location>
        <begin position="335"/>
        <end position="356"/>
    </location>
</feature>
<evidence type="ECO:0000313" key="8">
    <source>
        <dbReference type="Proteomes" id="UP000199339"/>
    </source>
</evidence>
<dbReference type="InterPro" id="IPR007016">
    <property type="entry name" value="O-antigen_ligase-rel_domated"/>
</dbReference>
<dbReference type="InterPro" id="IPR051533">
    <property type="entry name" value="WaaL-like"/>
</dbReference>
<reference evidence="8" key="1">
    <citation type="submission" date="2016-10" db="EMBL/GenBank/DDBJ databases">
        <authorList>
            <person name="Varghese N."/>
            <person name="Submissions S."/>
        </authorList>
    </citation>
    <scope>NUCLEOTIDE SEQUENCE [LARGE SCALE GENOMIC DNA]</scope>
    <source>
        <strain evidence="8">CGMCC 1.6775</strain>
    </source>
</reference>
<proteinExistence type="predicted"/>
<feature type="transmembrane region" description="Helical" evidence="5">
    <location>
        <begin position="408"/>
        <end position="424"/>
    </location>
</feature>
<dbReference type="PANTHER" id="PTHR37422:SF13">
    <property type="entry name" value="LIPOPOLYSACCHARIDE BIOSYNTHESIS PROTEIN PA4999-RELATED"/>
    <property type="match status" value="1"/>
</dbReference>
<dbReference type="PANTHER" id="PTHR37422">
    <property type="entry name" value="TEICHURONIC ACID BIOSYNTHESIS PROTEIN TUAE"/>
    <property type="match status" value="1"/>
</dbReference>
<comment type="subcellular location">
    <subcellularLocation>
        <location evidence="1">Membrane</location>
        <topology evidence="1">Multi-pass membrane protein</topology>
    </subcellularLocation>
</comment>
<protein>
    <submittedName>
        <fullName evidence="7">O-antigen ligase</fullName>
    </submittedName>
</protein>
<evidence type="ECO:0000256" key="1">
    <source>
        <dbReference type="ARBA" id="ARBA00004141"/>
    </source>
</evidence>
<dbReference type="AlphaFoldDB" id="A0A1I4SZH2"/>
<evidence type="ECO:0000313" key="7">
    <source>
        <dbReference type="EMBL" id="SFM69864.1"/>
    </source>
</evidence>
<keyword evidence="8" id="KW-1185">Reference proteome</keyword>
<dbReference type="GO" id="GO:0016020">
    <property type="term" value="C:membrane"/>
    <property type="evidence" value="ECO:0007669"/>
    <property type="project" value="UniProtKB-SubCell"/>
</dbReference>
<evidence type="ECO:0000256" key="5">
    <source>
        <dbReference type="SAM" id="Phobius"/>
    </source>
</evidence>
<feature type="transmembrane region" description="Helical" evidence="5">
    <location>
        <begin position="46"/>
        <end position="66"/>
    </location>
</feature>
<dbReference type="GO" id="GO:0016874">
    <property type="term" value="F:ligase activity"/>
    <property type="evidence" value="ECO:0007669"/>
    <property type="project" value="UniProtKB-KW"/>
</dbReference>
<keyword evidence="2 5" id="KW-0812">Transmembrane</keyword>
<feature type="transmembrane region" description="Helical" evidence="5">
    <location>
        <begin position="376"/>
        <end position="396"/>
    </location>
</feature>
<evidence type="ECO:0000256" key="4">
    <source>
        <dbReference type="ARBA" id="ARBA00023136"/>
    </source>
</evidence>
<dbReference type="OrthoDB" id="5706645at2"/>
<keyword evidence="4 5" id="KW-0472">Membrane</keyword>
<feature type="transmembrane region" description="Helical" evidence="5">
    <location>
        <begin position="251"/>
        <end position="268"/>
    </location>
</feature>
<organism evidence="7 8">
    <name type="scientific">Marinobacter pelagius</name>
    <dbReference type="NCBI Taxonomy" id="379482"/>
    <lineage>
        <taxon>Bacteria</taxon>
        <taxon>Pseudomonadati</taxon>
        <taxon>Pseudomonadota</taxon>
        <taxon>Gammaproteobacteria</taxon>
        <taxon>Pseudomonadales</taxon>
        <taxon>Marinobacteraceae</taxon>
        <taxon>Marinobacter</taxon>
    </lineage>
</organism>
<dbReference type="EMBL" id="FOUR01000002">
    <property type="protein sequence ID" value="SFM69864.1"/>
    <property type="molecule type" value="Genomic_DNA"/>
</dbReference>
<accession>A0A1I4SZH2</accession>
<sequence length="459" mass="52375">MHQSITRRLGETAAASHVEQVSAFTFALYMYFLIGFFLHISSRVPIYGSIRPTLVLVIALVTLLFLQRDRLKGWTQEPIMQAMLAFLLYLAVSLPFVEWQGSVIRYNLSEFVKAVVFLFFTVLIVDSEKRLKIFLVVFIGCQIIRVLEPLYLHLTTGYWGSRTYLGGGEFSARLAGAPSDVINPNELGFVIATVIPFLHYLVWPGRFWAKLFYLAVLPALLYALILTQSRGAFLALLVVAWMIFRKSNRKVMLIVAAIAIAIAGWNVMSPQQKDRYLSLVGESQTSNTDSAEGRLRGMVLEFELAMNRPLVGHGLGTTPEAKTHMFGKKRAAHNFYAEILIETGLIGFVFFMRFLFRVYRKLKDNSRSFRESEHDVSLTFYDNLNKALIAVFWMYVVYSTNYWGLSQYYWYLFAGLVIVFSVRLKEKRQVSSGSEEREGAGVFTHKFALARRVASGRRL</sequence>
<keyword evidence="7" id="KW-0436">Ligase</keyword>
<dbReference type="Proteomes" id="UP000199339">
    <property type="component" value="Unassembled WGS sequence"/>
</dbReference>
<keyword evidence="3 5" id="KW-1133">Transmembrane helix</keyword>
<evidence type="ECO:0000256" key="2">
    <source>
        <dbReference type="ARBA" id="ARBA00022692"/>
    </source>
</evidence>
<name>A0A1I4SZH2_9GAMM</name>
<feature type="transmembrane region" description="Helical" evidence="5">
    <location>
        <begin position="21"/>
        <end position="40"/>
    </location>
</feature>
<evidence type="ECO:0000259" key="6">
    <source>
        <dbReference type="Pfam" id="PF04932"/>
    </source>
</evidence>
<evidence type="ECO:0000256" key="3">
    <source>
        <dbReference type="ARBA" id="ARBA00022989"/>
    </source>
</evidence>
<feature type="domain" description="O-antigen ligase-related" evidence="6">
    <location>
        <begin position="219"/>
        <end position="352"/>
    </location>
</feature>
<feature type="transmembrane region" description="Helical" evidence="5">
    <location>
        <begin position="211"/>
        <end position="244"/>
    </location>
</feature>
<dbReference type="RefSeq" id="WP_091999473.1">
    <property type="nucleotide sequence ID" value="NZ_FOUR01000002.1"/>
</dbReference>
<dbReference type="Pfam" id="PF04932">
    <property type="entry name" value="Wzy_C"/>
    <property type="match status" value="1"/>
</dbReference>
<feature type="transmembrane region" description="Helical" evidence="5">
    <location>
        <begin position="78"/>
        <end position="97"/>
    </location>
</feature>
<gene>
    <name evidence="7" type="ORF">SAMN04487961_0926</name>
</gene>
<feature type="transmembrane region" description="Helical" evidence="5">
    <location>
        <begin position="103"/>
        <end position="126"/>
    </location>
</feature>